<dbReference type="PANTHER" id="PTHR11362">
    <property type="entry name" value="PHOSPHATIDYLETHANOLAMINE-BINDING PROTEIN"/>
    <property type="match status" value="1"/>
</dbReference>
<dbReference type="OrthoDB" id="2506647at2759"/>
<dbReference type="SUPFAM" id="SSF49777">
    <property type="entry name" value="PEBP-like"/>
    <property type="match status" value="1"/>
</dbReference>
<dbReference type="Pfam" id="PF01161">
    <property type="entry name" value="PBP"/>
    <property type="match status" value="1"/>
</dbReference>
<evidence type="ECO:0000256" key="1">
    <source>
        <dbReference type="ARBA" id="ARBA00007091"/>
    </source>
</evidence>
<dbReference type="AlphaFoldDB" id="A0A1W4X0M8"/>
<gene>
    <name evidence="3" type="primary">LOC108740007</name>
</gene>
<dbReference type="Proteomes" id="UP000192223">
    <property type="component" value="Unplaced"/>
</dbReference>
<protein>
    <submittedName>
        <fullName evidence="3">Protein D2-like</fullName>
    </submittedName>
</protein>
<dbReference type="InterPro" id="IPR035810">
    <property type="entry name" value="PEBP_euk"/>
</dbReference>
<sequence>MCGRTSFIKFEENEIIPDVISYPPKGYLNVTYTISDNSSKIRVDLGNEIEPKYTLQSPHVLLDNLNSNSYFSLIMTDPDAPSRKNPTRREFCHWLVVNIPGENLSQGTVLKDYFRPAPPINTGLHRYVFMLFEQSGYENFNSEPYVNGSCRTSRPYFSTKKFIEKYHFSELKSGNFFFASWDNSVPVNRTATDCPF</sequence>
<dbReference type="PANTHER" id="PTHR11362:SF44">
    <property type="entry name" value="PHOSPHATIDYLETHANOLAMINE-BINDING PROTEIN"/>
    <property type="match status" value="1"/>
</dbReference>
<proteinExistence type="inferred from homology"/>
<accession>A0A1W4X0M8</accession>
<dbReference type="InterPro" id="IPR001858">
    <property type="entry name" value="Phosphatidylethanolamine-bd_CS"/>
</dbReference>
<organism evidence="2 3">
    <name type="scientific">Agrilus planipennis</name>
    <name type="common">Emerald ash borer</name>
    <name type="synonym">Agrilus marcopoli</name>
    <dbReference type="NCBI Taxonomy" id="224129"/>
    <lineage>
        <taxon>Eukaryota</taxon>
        <taxon>Metazoa</taxon>
        <taxon>Ecdysozoa</taxon>
        <taxon>Arthropoda</taxon>
        <taxon>Hexapoda</taxon>
        <taxon>Insecta</taxon>
        <taxon>Pterygota</taxon>
        <taxon>Neoptera</taxon>
        <taxon>Endopterygota</taxon>
        <taxon>Coleoptera</taxon>
        <taxon>Polyphaga</taxon>
        <taxon>Elateriformia</taxon>
        <taxon>Buprestoidea</taxon>
        <taxon>Buprestidae</taxon>
        <taxon>Agrilinae</taxon>
        <taxon>Agrilus</taxon>
    </lineage>
</organism>
<name>A0A1W4X0M8_AGRPL</name>
<dbReference type="RefSeq" id="XP_018329659.1">
    <property type="nucleotide sequence ID" value="XM_018474157.2"/>
</dbReference>
<dbReference type="PROSITE" id="PS01220">
    <property type="entry name" value="PBP"/>
    <property type="match status" value="1"/>
</dbReference>
<dbReference type="InterPro" id="IPR036610">
    <property type="entry name" value="PEBP-like_sf"/>
</dbReference>
<evidence type="ECO:0000313" key="2">
    <source>
        <dbReference type="Proteomes" id="UP000192223"/>
    </source>
</evidence>
<dbReference type="Gene3D" id="3.90.280.10">
    <property type="entry name" value="PEBP-like"/>
    <property type="match status" value="1"/>
</dbReference>
<dbReference type="InterPro" id="IPR008914">
    <property type="entry name" value="PEBP"/>
</dbReference>
<dbReference type="GeneID" id="108740007"/>
<comment type="similarity">
    <text evidence="1">Belongs to the phosphatidylethanolamine-binding protein family.</text>
</comment>
<dbReference type="STRING" id="224129.A0A1W4X0M8"/>
<keyword evidence="2" id="KW-1185">Reference proteome</keyword>
<dbReference type="CDD" id="cd00866">
    <property type="entry name" value="PEBP_euk"/>
    <property type="match status" value="1"/>
</dbReference>
<dbReference type="InParanoid" id="A0A1W4X0M8"/>
<dbReference type="KEGG" id="apln:108740007"/>
<reference evidence="3" key="1">
    <citation type="submission" date="2025-08" db="UniProtKB">
        <authorList>
            <consortium name="RefSeq"/>
        </authorList>
    </citation>
    <scope>IDENTIFICATION</scope>
    <source>
        <tissue evidence="3">Entire body</tissue>
    </source>
</reference>
<evidence type="ECO:0000313" key="3">
    <source>
        <dbReference type="RefSeq" id="XP_018329659.1"/>
    </source>
</evidence>